<dbReference type="PROSITE" id="PS50209">
    <property type="entry name" value="CARD"/>
    <property type="match status" value="1"/>
</dbReference>
<dbReference type="InterPro" id="IPR001315">
    <property type="entry name" value="CARD"/>
</dbReference>
<feature type="compositionally biased region" description="Polar residues" evidence="1">
    <location>
        <begin position="93"/>
        <end position="108"/>
    </location>
</feature>
<feature type="compositionally biased region" description="Basic and acidic residues" evidence="1">
    <location>
        <begin position="223"/>
        <end position="238"/>
    </location>
</feature>
<sequence length="253" mass="27494">MAFETIRRGRERLITLLLTSPDPVLDEVASLGIVTEEEYEALEKLSEPRERIRRLLIKIQRKGERGCEQFLACLQSLFPDFLPELQPPGHRCVTQTNGAENPEGGTSSEKNEAENPQAAVTLEKNDLENPETALPHEENDLGNADGSPSSGKIDPQNSEDATSSEKNDPEKLEEPKKPEDMLSSGKGLVTPNSATTPIRNEPENPENALPSKNDPESPGGARSSEKDAAAVSSERADFEGTGWVSRLALQGNA</sequence>
<dbReference type="OrthoDB" id="9424511at2759"/>
<keyword evidence="4" id="KW-1185">Reference proteome</keyword>
<dbReference type="PANTHER" id="PTHR22797:SF36">
    <property type="entry name" value="CASPASE RECRUITMENT DOMAIN-CONTAINING PROTEIN 6"/>
    <property type="match status" value="1"/>
</dbReference>
<dbReference type="AlphaFoldDB" id="A0A8T1SBW3"/>
<protein>
    <submittedName>
        <fullName evidence="3">Nucleolar protein 3-like</fullName>
    </submittedName>
</protein>
<dbReference type="PANTHER" id="PTHR22797">
    <property type="entry name" value="CARD6/NUCLEOLAR PROTEIN 3"/>
    <property type="match status" value="1"/>
</dbReference>
<feature type="compositionally biased region" description="Basic and acidic residues" evidence="1">
    <location>
        <begin position="163"/>
        <end position="180"/>
    </location>
</feature>
<evidence type="ECO:0000259" key="2">
    <source>
        <dbReference type="PROSITE" id="PS50209"/>
    </source>
</evidence>
<dbReference type="Proteomes" id="UP000765507">
    <property type="component" value="Unassembled WGS sequence"/>
</dbReference>
<organism evidence="3 4">
    <name type="scientific">Chelydra serpentina</name>
    <name type="common">Snapping turtle</name>
    <name type="synonym">Testudo serpentina</name>
    <dbReference type="NCBI Taxonomy" id="8475"/>
    <lineage>
        <taxon>Eukaryota</taxon>
        <taxon>Metazoa</taxon>
        <taxon>Chordata</taxon>
        <taxon>Craniata</taxon>
        <taxon>Vertebrata</taxon>
        <taxon>Euteleostomi</taxon>
        <taxon>Archelosauria</taxon>
        <taxon>Testudinata</taxon>
        <taxon>Testudines</taxon>
        <taxon>Cryptodira</taxon>
        <taxon>Durocryptodira</taxon>
        <taxon>Americhelydia</taxon>
        <taxon>Chelydroidea</taxon>
        <taxon>Chelydridae</taxon>
        <taxon>Chelydra</taxon>
    </lineage>
</organism>
<dbReference type="SMART" id="SM00114">
    <property type="entry name" value="CARD"/>
    <property type="match status" value="1"/>
</dbReference>
<feature type="region of interest" description="Disordered" evidence="1">
    <location>
        <begin position="89"/>
        <end position="116"/>
    </location>
</feature>
<proteinExistence type="predicted"/>
<dbReference type="SUPFAM" id="SSF47986">
    <property type="entry name" value="DEATH domain"/>
    <property type="match status" value="1"/>
</dbReference>
<dbReference type="GO" id="GO:0042981">
    <property type="term" value="P:regulation of apoptotic process"/>
    <property type="evidence" value="ECO:0007669"/>
    <property type="project" value="InterPro"/>
</dbReference>
<dbReference type="CDD" id="cd01671">
    <property type="entry name" value="CARD"/>
    <property type="match status" value="1"/>
</dbReference>
<feature type="compositionally biased region" description="Polar residues" evidence="1">
    <location>
        <begin position="146"/>
        <end position="161"/>
    </location>
</feature>
<dbReference type="Pfam" id="PF00619">
    <property type="entry name" value="CARD"/>
    <property type="match status" value="1"/>
</dbReference>
<evidence type="ECO:0000313" key="3">
    <source>
        <dbReference type="EMBL" id="KAG6926582.1"/>
    </source>
</evidence>
<feature type="region of interest" description="Disordered" evidence="1">
    <location>
        <begin position="131"/>
        <end position="253"/>
    </location>
</feature>
<accession>A0A8T1SBW3</accession>
<name>A0A8T1SBW3_CHESE</name>
<dbReference type="InterPro" id="IPR052685">
    <property type="entry name" value="Apoptosis_Repressor_CARD"/>
</dbReference>
<comment type="caution">
    <text evidence="3">The sequence shown here is derived from an EMBL/GenBank/DDBJ whole genome shotgun (WGS) entry which is preliminary data.</text>
</comment>
<dbReference type="InterPro" id="IPR011029">
    <property type="entry name" value="DEATH-like_dom_sf"/>
</dbReference>
<reference evidence="3 4" key="1">
    <citation type="journal article" date="2020" name="G3 (Bethesda)">
        <title>Draft Genome of the Common Snapping Turtle, Chelydra serpentina, a Model for Phenotypic Plasticity in Reptiles.</title>
        <authorList>
            <person name="Das D."/>
            <person name="Singh S.K."/>
            <person name="Bierstedt J."/>
            <person name="Erickson A."/>
            <person name="Galli G.L.J."/>
            <person name="Crossley D.A. 2nd"/>
            <person name="Rhen T."/>
        </authorList>
    </citation>
    <scope>NUCLEOTIDE SEQUENCE [LARGE SCALE GENOMIC DNA]</scope>
    <source>
        <strain evidence="3">KW</strain>
    </source>
</reference>
<dbReference type="EMBL" id="JAHGAV010000310">
    <property type="protein sequence ID" value="KAG6926582.1"/>
    <property type="molecule type" value="Genomic_DNA"/>
</dbReference>
<gene>
    <name evidence="3" type="ORF">G0U57_011818</name>
</gene>
<dbReference type="Gene3D" id="1.10.533.10">
    <property type="entry name" value="Death Domain, Fas"/>
    <property type="match status" value="1"/>
</dbReference>
<evidence type="ECO:0000256" key="1">
    <source>
        <dbReference type="SAM" id="MobiDB-lite"/>
    </source>
</evidence>
<evidence type="ECO:0000313" key="4">
    <source>
        <dbReference type="Proteomes" id="UP000765507"/>
    </source>
</evidence>
<feature type="domain" description="CARD" evidence="2">
    <location>
        <begin position="1"/>
        <end position="89"/>
    </location>
</feature>